<feature type="binding site" evidence="10">
    <location>
        <position position="549"/>
    </location>
    <ligand>
        <name>Mg(2+)</name>
        <dbReference type="ChEBI" id="CHEBI:18420"/>
        <label>2</label>
    </ligand>
</feature>
<dbReference type="SUPFAM" id="SSF56719">
    <property type="entry name" value="Type II DNA topoisomerase"/>
    <property type="match status" value="1"/>
</dbReference>
<reference evidence="12 13" key="1">
    <citation type="submission" date="2013-05" db="EMBL/GenBank/DDBJ databases">
        <title>The Genome Sequence of Corynebacterium pyruviciproducens 1773O (ATCC BAA-1742).</title>
        <authorList>
            <consortium name="The Broad Institute Genomics Platform"/>
            <person name="Earl A."/>
            <person name="Ward D."/>
            <person name="Feldgarden M."/>
            <person name="Gevers D."/>
            <person name="Tong J."/>
            <person name="Walker B."/>
            <person name="Young S."/>
            <person name="Zeng Q."/>
            <person name="Gargeya S."/>
            <person name="Fitzgerald M."/>
            <person name="Haas B."/>
            <person name="Abouelleil A."/>
            <person name="Allen A.W."/>
            <person name="Alvarado L."/>
            <person name="Arachchi H.M."/>
            <person name="Berlin A.M."/>
            <person name="Chapman S.B."/>
            <person name="Gainer-Dewar J."/>
            <person name="Goldberg J."/>
            <person name="Griggs A."/>
            <person name="Gujja S."/>
            <person name="Hansen M."/>
            <person name="Howarth C."/>
            <person name="Imamovic A."/>
            <person name="Ireland A."/>
            <person name="Larimer J."/>
            <person name="McCowan C."/>
            <person name="Murphy C."/>
            <person name="Pearson M."/>
            <person name="Poon T.W."/>
            <person name="Priest M."/>
            <person name="Roberts A."/>
            <person name="Saif S."/>
            <person name="Shea T."/>
            <person name="Sisk P."/>
            <person name="Sykes S."/>
            <person name="Wortman J."/>
            <person name="Nusbaum C."/>
            <person name="Birren B."/>
        </authorList>
    </citation>
    <scope>NUCLEOTIDE SEQUENCE [LARGE SCALE GENOMIC DNA]</scope>
    <source>
        <strain evidence="12 13">ATCC BAA-1742</strain>
    </source>
</reference>
<dbReference type="HAMAP" id="MF_01898">
    <property type="entry name" value="GyrB"/>
    <property type="match status" value="1"/>
</dbReference>
<dbReference type="InterPro" id="IPR014721">
    <property type="entry name" value="Ribsml_uS5_D2-typ_fold_subgr"/>
</dbReference>
<sequence>MAESQENLVDQMHPEHHDYDATSITVLEGLEAVRKRPGMYIGSTGSRGLHHLVWEVVDNSIDEALAGYADKVDVVLHEDGSVEVTDNGRGIPVEMHQTGRPTVEVVMTQLHAGGKFDNDSYKVSGGLHGVGISVVNALSTRVEADIKRDGFHWYQRFNNQVPDDLEKGGKARGTGTKIRFWPDADIFETVEFDYKTIANRLQQMAFLNKGVFIRLTDKRKNQAEEQSLEADESLLQADSLSLDEVDEKLADAPSKAEKEEVTPRSVEFHYPNGLKDYVEYLNKKKTALHPSIVDFEDEEEDLELEVALQWNTSYKENVYTFANTIATIEGGTHEEGFRAALTSIMNKYARDHKLVKEKDPKLTGDDCREGLSAVVSVKVGDPQFEGQTKTKLGNTNVKSFVQRVVNTHLTHWFEANPAEAKIIIQKASSSAQARLAARKAREMVRRKSPTDMGGLPGKLADCRSKDPEKSELYIVEGDSAGGSAKAGRDSMFQAILPLRGKILNVEKARLDRAFKNAEIQAIITALGTGIHDEFDISKLRYHKIVLMADADVDGQHIATLLLTLLFRFMPTLIEEGHVYLANPPLYKLKWQKGEPGFAYSDAERDQLLAEGLEAGRKINTDDGIQRYKGLGEMNASELWETTLDPDYRTLRRVDLHDAERADELFSILMGDDVVARRTFITRNAKDVRFLDV</sequence>
<dbReference type="FunFam" id="3.30.230.10:FF:000005">
    <property type="entry name" value="DNA gyrase subunit B"/>
    <property type="match status" value="1"/>
</dbReference>
<dbReference type="InterPro" id="IPR013506">
    <property type="entry name" value="Topo_IIA_bsu_dom2"/>
</dbReference>
<dbReference type="InterPro" id="IPR018522">
    <property type="entry name" value="TopoIIA_CS"/>
</dbReference>
<dbReference type="InterPro" id="IPR013759">
    <property type="entry name" value="Topo_IIA_B_C"/>
</dbReference>
<comment type="function">
    <text evidence="10">A type II topoisomerase that negatively supercoils closed circular double-stranded (ds) DNA in an ATP-dependent manner to modulate DNA topology and maintain chromosomes in an underwound state. Negative supercoiling favors strand separation, and DNA replication, transcription, recombination and repair, all of which involve strand separation. Also able to catalyze the interconversion of other topological isomers of dsDNA rings, including catenanes and knotted rings. Type II topoisomerases break and join 2 DNA strands simultaneously in an ATP-dependent manner.</text>
</comment>
<dbReference type="Gene3D" id="3.30.230.10">
    <property type="match status" value="1"/>
</dbReference>
<evidence type="ECO:0000256" key="9">
    <source>
        <dbReference type="ARBA" id="ARBA00023235"/>
    </source>
</evidence>
<dbReference type="GO" id="GO:0005694">
    <property type="term" value="C:chromosome"/>
    <property type="evidence" value="ECO:0007669"/>
    <property type="project" value="InterPro"/>
</dbReference>
<name>S2Z314_9CORY</name>
<comment type="caution">
    <text evidence="12">The sequence shown here is derived from an EMBL/GenBank/DDBJ whole genome shotgun (WGS) entry which is preliminary data.</text>
</comment>
<dbReference type="InterPro" id="IPR006171">
    <property type="entry name" value="TOPRIM_dom"/>
</dbReference>
<evidence type="ECO:0000313" key="12">
    <source>
        <dbReference type="EMBL" id="EPD68615.1"/>
    </source>
</evidence>
<dbReference type="SMART" id="SM00387">
    <property type="entry name" value="HATPase_c"/>
    <property type="match status" value="1"/>
</dbReference>
<dbReference type="FunFam" id="3.40.50.670:FF:000002">
    <property type="entry name" value="DNA gyrase subunit B"/>
    <property type="match status" value="1"/>
</dbReference>
<dbReference type="PROSITE" id="PS50880">
    <property type="entry name" value="TOPRIM"/>
    <property type="match status" value="1"/>
</dbReference>
<dbReference type="InterPro" id="IPR013760">
    <property type="entry name" value="Topo_IIA-like_dom_sf"/>
</dbReference>
<dbReference type="CDD" id="cd16928">
    <property type="entry name" value="HATPase_GyrB-like"/>
    <property type="match status" value="1"/>
</dbReference>
<dbReference type="Pfam" id="PF02518">
    <property type="entry name" value="HATPase_c"/>
    <property type="match status" value="1"/>
</dbReference>
<evidence type="ECO:0000256" key="1">
    <source>
        <dbReference type="ARBA" id="ARBA00000185"/>
    </source>
</evidence>
<dbReference type="PRINTS" id="PR01159">
    <property type="entry name" value="DNAGYRASEB"/>
</dbReference>
<evidence type="ECO:0000259" key="11">
    <source>
        <dbReference type="PROSITE" id="PS50880"/>
    </source>
</evidence>
<dbReference type="PRINTS" id="PR00418">
    <property type="entry name" value="TPI2FAMILY"/>
</dbReference>
<keyword evidence="10" id="KW-0963">Cytoplasm</keyword>
<keyword evidence="13" id="KW-1185">Reference proteome</keyword>
<keyword evidence="7 10" id="KW-0799">Topoisomerase</keyword>
<evidence type="ECO:0000256" key="8">
    <source>
        <dbReference type="ARBA" id="ARBA00023125"/>
    </source>
</evidence>
<dbReference type="InterPro" id="IPR001241">
    <property type="entry name" value="Topo_IIA"/>
</dbReference>
<dbReference type="GO" id="GO:0003677">
    <property type="term" value="F:DNA binding"/>
    <property type="evidence" value="ECO:0007669"/>
    <property type="project" value="UniProtKB-KW"/>
</dbReference>
<keyword evidence="3 10" id="KW-0479">Metal-binding</keyword>
<dbReference type="EMBL" id="ATBY01000015">
    <property type="protein sequence ID" value="EPD68615.1"/>
    <property type="molecule type" value="Genomic_DNA"/>
</dbReference>
<feature type="binding site" evidence="10">
    <location>
        <position position="551"/>
    </location>
    <ligand>
        <name>Mg(2+)</name>
        <dbReference type="ChEBI" id="CHEBI:18420"/>
        <label>2</label>
    </ligand>
</feature>
<dbReference type="Proteomes" id="UP000014408">
    <property type="component" value="Unassembled WGS sequence"/>
</dbReference>
<dbReference type="GO" id="GO:0005737">
    <property type="term" value="C:cytoplasm"/>
    <property type="evidence" value="ECO:0007669"/>
    <property type="project" value="UniProtKB-SubCell"/>
</dbReference>
<dbReference type="Pfam" id="PF00204">
    <property type="entry name" value="DNA_gyraseB"/>
    <property type="match status" value="1"/>
</dbReference>
<dbReference type="SUPFAM" id="SSF55874">
    <property type="entry name" value="ATPase domain of HSP90 chaperone/DNA topoisomerase II/histidine kinase"/>
    <property type="match status" value="1"/>
</dbReference>
<evidence type="ECO:0000256" key="7">
    <source>
        <dbReference type="ARBA" id="ARBA00023029"/>
    </source>
</evidence>
<feature type="domain" description="Toprim" evidence="11">
    <location>
        <begin position="470"/>
        <end position="584"/>
    </location>
</feature>
<keyword evidence="9 10" id="KW-0413">Isomerase</keyword>
<comment type="miscellaneous">
    <text evidence="10">Few gyrases are as efficient as E.coli at forming negative supercoils. Not all organisms have 2 type II topoisomerases; in organisms with a single type II topoisomerase this enzyme also has to decatenate newly replicated chromosomes.</text>
</comment>
<dbReference type="PATRIC" id="fig|1125779.3.peg.1749"/>
<accession>S2Z314</accession>
<evidence type="ECO:0000313" key="13">
    <source>
        <dbReference type="Proteomes" id="UP000014408"/>
    </source>
</evidence>
<protein>
    <recommendedName>
        <fullName evidence="10">DNA gyrase subunit B</fullName>
        <ecNumber evidence="10">5.6.2.2</ecNumber>
    </recommendedName>
</protein>
<comment type="subcellular location">
    <subcellularLocation>
        <location evidence="10">Cytoplasm</location>
    </subcellularLocation>
</comment>
<dbReference type="GO" id="GO:0006261">
    <property type="term" value="P:DNA-templated DNA replication"/>
    <property type="evidence" value="ECO:0007669"/>
    <property type="project" value="UniProtKB-UniRule"/>
</dbReference>
<proteinExistence type="inferred from homology"/>
<gene>
    <name evidence="10" type="primary">gyrB</name>
    <name evidence="12" type="ORF">HMPREF1219_01799</name>
</gene>
<comment type="cofactor">
    <cofactor evidence="10">
        <name>Mg(2+)</name>
        <dbReference type="ChEBI" id="CHEBI:18420"/>
    </cofactor>
    <cofactor evidence="10">
        <name>Mn(2+)</name>
        <dbReference type="ChEBI" id="CHEBI:29035"/>
    </cofactor>
    <cofactor evidence="10">
        <name>Ca(2+)</name>
        <dbReference type="ChEBI" id="CHEBI:29108"/>
    </cofactor>
    <text evidence="10">Binds two Mg(2+) per subunit. The magnesium ions form salt bridges with both the protein and the DNA. Can also accept other divalent metal cations, such as Mn(2+) or Ca(2+).</text>
</comment>
<evidence type="ECO:0000256" key="3">
    <source>
        <dbReference type="ARBA" id="ARBA00022723"/>
    </source>
</evidence>
<dbReference type="AlphaFoldDB" id="S2Z314"/>
<keyword evidence="8" id="KW-0238">DNA-binding</keyword>
<dbReference type="SUPFAM" id="SSF54211">
    <property type="entry name" value="Ribosomal protein S5 domain 2-like"/>
    <property type="match status" value="1"/>
</dbReference>
<feature type="binding site" evidence="10">
    <location>
        <position position="476"/>
    </location>
    <ligand>
        <name>Mg(2+)</name>
        <dbReference type="ChEBI" id="CHEBI:18420"/>
        <label>1</label>
        <note>catalytic</note>
    </ligand>
</feature>
<keyword evidence="4 10" id="KW-0547">Nucleotide-binding</keyword>
<dbReference type="EC" id="5.6.2.2" evidence="10"/>
<dbReference type="GO" id="GO:0005524">
    <property type="term" value="F:ATP binding"/>
    <property type="evidence" value="ECO:0007669"/>
    <property type="project" value="UniProtKB-UniRule"/>
</dbReference>
<comment type="catalytic activity">
    <reaction evidence="1 10">
        <text>ATP-dependent breakage, passage and rejoining of double-stranded DNA.</text>
        <dbReference type="EC" id="5.6.2.2"/>
    </reaction>
</comment>
<keyword evidence="5 10" id="KW-0067">ATP-binding</keyword>
<dbReference type="GO" id="GO:0046872">
    <property type="term" value="F:metal ion binding"/>
    <property type="evidence" value="ECO:0007669"/>
    <property type="project" value="UniProtKB-KW"/>
</dbReference>
<comment type="similarity">
    <text evidence="2 10">Belongs to the type II topoisomerase GyrB family.</text>
</comment>
<dbReference type="eggNOG" id="COG0187">
    <property type="taxonomic scope" value="Bacteria"/>
</dbReference>
<dbReference type="InterPro" id="IPR020568">
    <property type="entry name" value="Ribosomal_Su5_D2-typ_SF"/>
</dbReference>
<dbReference type="Pfam" id="PF00986">
    <property type="entry name" value="DNA_gyraseB_C"/>
    <property type="match status" value="1"/>
</dbReference>
<dbReference type="PANTHER" id="PTHR45866">
    <property type="entry name" value="DNA GYRASE/TOPOISOMERASE SUBUNIT B"/>
    <property type="match status" value="1"/>
</dbReference>
<evidence type="ECO:0000256" key="2">
    <source>
        <dbReference type="ARBA" id="ARBA00010708"/>
    </source>
</evidence>
<dbReference type="FunFam" id="3.30.565.10:FF:000002">
    <property type="entry name" value="DNA gyrase subunit B"/>
    <property type="match status" value="1"/>
</dbReference>
<evidence type="ECO:0000256" key="6">
    <source>
        <dbReference type="ARBA" id="ARBA00022842"/>
    </source>
</evidence>
<keyword evidence="6 10" id="KW-0460">Magnesium</keyword>
<dbReference type="InterPro" id="IPR002288">
    <property type="entry name" value="DNA_gyrase_B_C"/>
</dbReference>
<dbReference type="SMART" id="SM00433">
    <property type="entry name" value="TOP2c"/>
    <property type="match status" value="1"/>
</dbReference>
<dbReference type="InterPro" id="IPR000565">
    <property type="entry name" value="Topo_IIA_B"/>
</dbReference>
<dbReference type="Gene3D" id="3.40.50.670">
    <property type="match status" value="1"/>
</dbReference>
<dbReference type="PROSITE" id="PS00177">
    <property type="entry name" value="TOPOISOMERASE_II"/>
    <property type="match status" value="1"/>
</dbReference>
<evidence type="ECO:0000256" key="10">
    <source>
        <dbReference type="HAMAP-Rule" id="MF_01898"/>
    </source>
</evidence>
<feature type="site" description="Interaction with DNA" evidence="10">
    <location>
        <position position="504"/>
    </location>
</feature>
<evidence type="ECO:0000256" key="4">
    <source>
        <dbReference type="ARBA" id="ARBA00022741"/>
    </source>
</evidence>
<dbReference type="HOGENOM" id="CLU_006146_4_1_11"/>
<dbReference type="NCBIfam" id="TIGR01059">
    <property type="entry name" value="gyrB"/>
    <property type="match status" value="1"/>
</dbReference>
<evidence type="ECO:0000256" key="5">
    <source>
        <dbReference type="ARBA" id="ARBA00022840"/>
    </source>
</evidence>
<dbReference type="InterPro" id="IPR011557">
    <property type="entry name" value="GyrB"/>
</dbReference>
<feature type="site" description="Interaction with DNA" evidence="10">
    <location>
        <position position="501"/>
    </location>
</feature>
<dbReference type="STRING" id="1125779.HMPREF1219_01799"/>
<organism evidence="12 13">
    <name type="scientific">Corynebacterium pyruviciproducens ATCC BAA-1742</name>
    <dbReference type="NCBI Taxonomy" id="1125779"/>
    <lineage>
        <taxon>Bacteria</taxon>
        <taxon>Bacillati</taxon>
        <taxon>Actinomycetota</taxon>
        <taxon>Actinomycetes</taxon>
        <taxon>Mycobacteriales</taxon>
        <taxon>Corynebacteriaceae</taxon>
        <taxon>Corynebacterium</taxon>
    </lineage>
</organism>
<dbReference type="NCBIfam" id="NF004189">
    <property type="entry name" value="PRK05644.1"/>
    <property type="match status" value="1"/>
</dbReference>
<dbReference type="Pfam" id="PF01751">
    <property type="entry name" value="Toprim"/>
    <property type="match status" value="1"/>
</dbReference>
<feature type="binding site" evidence="10">
    <location>
        <position position="549"/>
    </location>
    <ligand>
        <name>Mg(2+)</name>
        <dbReference type="ChEBI" id="CHEBI:18420"/>
        <label>1</label>
        <note>catalytic</note>
    </ligand>
</feature>
<dbReference type="PANTHER" id="PTHR45866:SF1">
    <property type="entry name" value="DNA GYRASE SUBUNIT B, MITOCHONDRIAL"/>
    <property type="match status" value="1"/>
</dbReference>
<comment type="subunit">
    <text evidence="10">Heterotetramer, composed of two GyrA and two GyrB chains. In the heterotetramer, GyrA contains the active site tyrosine that forms a transient covalent intermediate with DNA, while GyrB binds cofactors and catalyzes ATP hydrolysis.</text>
</comment>
<dbReference type="InterPro" id="IPR036890">
    <property type="entry name" value="HATPase_C_sf"/>
</dbReference>
<dbReference type="GO" id="GO:0034335">
    <property type="term" value="F:DNA negative supercoiling activity"/>
    <property type="evidence" value="ECO:0007669"/>
    <property type="project" value="UniProtKB-ARBA"/>
</dbReference>
<dbReference type="Gene3D" id="3.30.565.10">
    <property type="entry name" value="Histidine kinase-like ATPase, C-terminal domain"/>
    <property type="match status" value="1"/>
</dbReference>
<dbReference type="InterPro" id="IPR003594">
    <property type="entry name" value="HATPase_dom"/>
</dbReference>
<dbReference type="GO" id="GO:0006265">
    <property type="term" value="P:DNA topological change"/>
    <property type="evidence" value="ECO:0007669"/>
    <property type="project" value="UniProtKB-UniRule"/>
</dbReference>
<dbReference type="CDD" id="cd00822">
    <property type="entry name" value="TopoII_Trans_DNA_gyrase"/>
    <property type="match status" value="1"/>
</dbReference>